<feature type="domain" description="AB hydrolase-1" evidence="2">
    <location>
        <begin position="26"/>
        <end position="287"/>
    </location>
</feature>
<dbReference type="PRINTS" id="PR00412">
    <property type="entry name" value="EPOXHYDRLASE"/>
</dbReference>
<dbReference type="PANTHER" id="PTHR43329">
    <property type="entry name" value="EPOXIDE HYDROLASE"/>
    <property type="match status" value="1"/>
</dbReference>
<evidence type="ECO:0000256" key="1">
    <source>
        <dbReference type="ARBA" id="ARBA00022801"/>
    </source>
</evidence>
<dbReference type="AlphaFoldDB" id="A0A9X3UGS4"/>
<dbReference type="InterPro" id="IPR029058">
    <property type="entry name" value="AB_hydrolase_fold"/>
</dbReference>
<dbReference type="PRINTS" id="PR00111">
    <property type="entry name" value="ABHYDROLASE"/>
</dbReference>
<comment type="caution">
    <text evidence="3">The sequence shown here is derived from an EMBL/GenBank/DDBJ whole genome shotgun (WGS) entry which is preliminary data.</text>
</comment>
<dbReference type="Pfam" id="PF00561">
    <property type="entry name" value="Abhydrolase_1"/>
    <property type="match status" value="1"/>
</dbReference>
<dbReference type="Gene3D" id="3.40.50.1820">
    <property type="entry name" value="alpha/beta hydrolase"/>
    <property type="match status" value="1"/>
</dbReference>
<evidence type="ECO:0000259" key="2">
    <source>
        <dbReference type="Pfam" id="PF00561"/>
    </source>
</evidence>
<dbReference type="InterPro" id="IPR000073">
    <property type="entry name" value="AB_hydrolase_1"/>
</dbReference>
<dbReference type="RefSeq" id="WP_267989588.1">
    <property type="nucleotide sequence ID" value="NZ_JAPJZI010000001.1"/>
</dbReference>
<dbReference type="Proteomes" id="UP001151234">
    <property type="component" value="Unassembled WGS sequence"/>
</dbReference>
<sequence>MEFESAVFEDETRRLHYVSMGDHDKPLMLCLHGFPEYWGAWRDIMPHLARTFRVVAPDQRGFGRSFKPEGVEAYQTWHLVKDINALADYLSPDEPFVLFGHDWGSAVAYAYAFGRPERLRALVVANGVHPHTFQKAIIDDPRQRAASQYMRFLRSEGAAATMRENDFARTLNMIAGFSKADWMSNEDRKAYLEAWGGDGTMEAMLNWYRASPVVVPPVSQPAEEVAEKVPVYDISPEAMTVRVPHLVVWGEDDEALRPVCLEGLERFAGDLTVERISGSGHWVLHEQPQRVADAVKQWLSSRSL</sequence>
<dbReference type="InterPro" id="IPR000639">
    <property type="entry name" value="Epox_hydrolase-like"/>
</dbReference>
<evidence type="ECO:0000313" key="3">
    <source>
        <dbReference type="EMBL" id="MDA5398149.1"/>
    </source>
</evidence>
<keyword evidence="4" id="KW-1185">Reference proteome</keyword>
<dbReference type="EMBL" id="JAPJZI010000001">
    <property type="protein sequence ID" value="MDA5398149.1"/>
    <property type="molecule type" value="Genomic_DNA"/>
</dbReference>
<gene>
    <name evidence="3" type="ORF">OQ273_06135</name>
</gene>
<protein>
    <submittedName>
        <fullName evidence="3">Alpha/beta hydrolase</fullName>
    </submittedName>
</protein>
<evidence type="ECO:0000313" key="4">
    <source>
        <dbReference type="Proteomes" id="UP001151234"/>
    </source>
</evidence>
<proteinExistence type="predicted"/>
<dbReference type="SUPFAM" id="SSF53474">
    <property type="entry name" value="alpha/beta-Hydrolases"/>
    <property type="match status" value="1"/>
</dbReference>
<reference evidence="3" key="1">
    <citation type="submission" date="2022-11" db="EMBL/GenBank/DDBJ databases">
        <title>Draft genome sequence of Hoeflea poritis E7-10 and Hoeflea prorocentri PM5-8, separated from scleractinian coral Porites lutea and marine dinoflagellate.</title>
        <authorList>
            <person name="Zhang G."/>
            <person name="Wei Q."/>
            <person name="Cai L."/>
        </authorList>
    </citation>
    <scope>NUCLEOTIDE SEQUENCE</scope>
    <source>
        <strain evidence="3">PM5-8</strain>
    </source>
</reference>
<dbReference type="GO" id="GO:0016787">
    <property type="term" value="F:hydrolase activity"/>
    <property type="evidence" value="ECO:0007669"/>
    <property type="project" value="UniProtKB-KW"/>
</dbReference>
<name>A0A9X3UGS4_9HYPH</name>
<organism evidence="3 4">
    <name type="scientific">Hoeflea prorocentri</name>
    <dbReference type="NCBI Taxonomy" id="1922333"/>
    <lineage>
        <taxon>Bacteria</taxon>
        <taxon>Pseudomonadati</taxon>
        <taxon>Pseudomonadota</taxon>
        <taxon>Alphaproteobacteria</taxon>
        <taxon>Hyphomicrobiales</taxon>
        <taxon>Rhizobiaceae</taxon>
        <taxon>Hoeflea</taxon>
    </lineage>
</organism>
<accession>A0A9X3UGS4</accession>
<keyword evidence="1 3" id="KW-0378">Hydrolase</keyword>